<reference evidence="1" key="1">
    <citation type="journal article" date="2020" name="Nature">
        <title>Giant virus diversity and host interactions through global metagenomics.</title>
        <authorList>
            <person name="Schulz F."/>
            <person name="Roux S."/>
            <person name="Paez-Espino D."/>
            <person name="Jungbluth S."/>
            <person name="Walsh D.A."/>
            <person name="Denef V.J."/>
            <person name="McMahon K.D."/>
            <person name="Konstantinidis K.T."/>
            <person name="Eloe-Fadrosh E.A."/>
            <person name="Kyrpides N.C."/>
            <person name="Woyke T."/>
        </authorList>
    </citation>
    <scope>NUCLEOTIDE SEQUENCE</scope>
    <source>
        <strain evidence="1">GVMAG-M-3300023179-63</strain>
    </source>
</reference>
<accession>A0A6C0H3U5</accession>
<organism evidence="1">
    <name type="scientific">viral metagenome</name>
    <dbReference type="NCBI Taxonomy" id="1070528"/>
    <lineage>
        <taxon>unclassified sequences</taxon>
        <taxon>metagenomes</taxon>
        <taxon>organismal metagenomes</taxon>
    </lineage>
</organism>
<protein>
    <submittedName>
        <fullName evidence="1">Uncharacterized protein</fullName>
    </submittedName>
</protein>
<proteinExistence type="predicted"/>
<evidence type="ECO:0000313" key="1">
    <source>
        <dbReference type="EMBL" id="QHT75208.1"/>
    </source>
</evidence>
<sequence length="496" mass="58675">MNKTKSLKFITNETKKNTLLVNKYSKKMFNFYKPILKKLEKESKIAQYISIKKNSQMRNFLTYIYLQFGIFNKIINTLNIPNTRVVVVDISTKINAIIRDHLNNSKYIDSTIITYIKNNIPNCKIIKYENTINAKKFIFEFIIYDKINIKNLDNIVKNMLVFLQILLKISNNLNNEINICAKNGVSITFFLTPFLKKLNITNANTKEILGATNVNSGFAYVCLTSGSIFIYRKQDFFKVFIHESLHTYGIDKALHGNINKNENYNKFLDLFDFANKDYTDMGINESVTEFWTSLLYLCVNSYQESRNLRNFIYTFERLYKLELVHALYQISKVLKYNDLTYSSFINNSNSKYRETTHIFSYFIVKTLMLLNHEHILNSQLFELNSISKLDNIENNSPINIKLKSDDISINKLFANLYDYANDPLTIQIMNIIELEHEKHYKKYIHKYRNIQTQKQRINSNLRVRKLLTQRNKTGHEFDMENYILTNLKMVVYDYNI</sequence>
<dbReference type="EMBL" id="MN739864">
    <property type="protein sequence ID" value="QHT75208.1"/>
    <property type="molecule type" value="Genomic_DNA"/>
</dbReference>
<dbReference type="AlphaFoldDB" id="A0A6C0H3U5"/>
<name>A0A6C0H3U5_9ZZZZ</name>